<accession>A0A562KPI5</accession>
<name>A0A562KPI5_9FLAO</name>
<comment type="similarity">
    <text evidence="1 4 5">Belongs to the universal ribosomal protein uL15 family.</text>
</comment>
<dbReference type="NCBIfam" id="TIGR01071">
    <property type="entry name" value="rplO_bact"/>
    <property type="match status" value="1"/>
</dbReference>
<feature type="compositionally biased region" description="Polar residues" evidence="6">
    <location>
        <begin position="1"/>
        <end position="15"/>
    </location>
</feature>
<dbReference type="InterPro" id="IPR005749">
    <property type="entry name" value="Ribosomal_uL15_bac-type"/>
</dbReference>
<gene>
    <name evidence="4" type="primary">rplO</name>
    <name evidence="8" type="ORF">IP97_00664</name>
</gene>
<evidence type="ECO:0000256" key="3">
    <source>
        <dbReference type="ARBA" id="ARBA00023274"/>
    </source>
</evidence>
<dbReference type="PROSITE" id="PS00475">
    <property type="entry name" value="RIBOSOMAL_L15"/>
    <property type="match status" value="1"/>
</dbReference>
<dbReference type="GO" id="GO:0006412">
    <property type="term" value="P:translation"/>
    <property type="evidence" value="ECO:0007669"/>
    <property type="project" value="UniProtKB-UniRule"/>
</dbReference>
<evidence type="ECO:0000256" key="6">
    <source>
        <dbReference type="SAM" id="MobiDB-lite"/>
    </source>
</evidence>
<keyword evidence="4" id="KW-0694">RNA-binding</keyword>
<sequence length="150" mass="15969">MNLSNLQPAEGSTHNQNKRVGRGEGSGKGGTAARGHKGAKSRSGYSKKIGFEGGQMPLQRRVPKFGFKNINRVEYQGINLDSLQLLVDNGVVTDTVDFTVFVDTRLATKNSLVKILGRGELKTKLKVSAHKFTASAKAAIEAAGGEAVTL</sequence>
<evidence type="ECO:0000259" key="7">
    <source>
        <dbReference type="Pfam" id="PF00828"/>
    </source>
</evidence>
<dbReference type="EMBL" id="VLKM01000002">
    <property type="protein sequence ID" value="TWH97237.1"/>
    <property type="molecule type" value="Genomic_DNA"/>
</dbReference>
<organism evidence="8 9">
    <name type="scientific">Flavobacterium cheniae</name>
    <dbReference type="NCBI Taxonomy" id="295428"/>
    <lineage>
        <taxon>Bacteria</taxon>
        <taxon>Pseudomonadati</taxon>
        <taxon>Bacteroidota</taxon>
        <taxon>Flavobacteriia</taxon>
        <taxon>Flavobacteriales</taxon>
        <taxon>Flavobacteriaceae</taxon>
        <taxon>Flavobacterium</taxon>
    </lineage>
</organism>
<evidence type="ECO:0000256" key="1">
    <source>
        <dbReference type="ARBA" id="ARBA00007320"/>
    </source>
</evidence>
<dbReference type="HAMAP" id="MF_01341">
    <property type="entry name" value="Ribosomal_uL15"/>
    <property type="match status" value="1"/>
</dbReference>
<evidence type="ECO:0000256" key="4">
    <source>
        <dbReference type="HAMAP-Rule" id="MF_01341"/>
    </source>
</evidence>
<dbReference type="GO" id="GO:0022625">
    <property type="term" value="C:cytosolic large ribosomal subunit"/>
    <property type="evidence" value="ECO:0007669"/>
    <property type="project" value="TreeGrafter"/>
</dbReference>
<dbReference type="PANTHER" id="PTHR12934">
    <property type="entry name" value="50S RIBOSOMAL PROTEIN L15"/>
    <property type="match status" value="1"/>
</dbReference>
<dbReference type="Proteomes" id="UP000315312">
    <property type="component" value="Unassembled WGS sequence"/>
</dbReference>
<feature type="region of interest" description="Disordered" evidence="6">
    <location>
        <begin position="1"/>
        <end position="53"/>
    </location>
</feature>
<feature type="domain" description="Large ribosomal subunit protein uL15/eL18" evidence="7">
    <location>
        <begin position="78"/>
        <end position="148"/>
    </location>
</feature>
<dbReference type="InterPro" id="IPR030878">
    <property type="entry name" value="Ribosomal_uL15"/>
</dbReference>
<dbReference type="SUPFAM" id="SSF52080">
    <property type="entry name" value="Ribosomal proteins L15p and L18e"/>
    <property type="match status" value="1"/>
</dbReference>
<dbReference type="RefSeq" id="WP_133609614.1">
    <property type="nucleotide sequence ID" value="NZ_SNZC01000003.1"/>
</dbReference>
<protein>
    <recommendedName>
        <fullName evidence="4">Large ribosomal subunit protein uL15</fullName>
    </recommendedName>
</protein>
<dbReference type="GO" id="GO:0003735">
    <property type="term" value="F:structural constituent of ribosome"/>
    <property type="evidence" value="ECO:0007669"/>
    <property type="project" value="InterPro"/>
</dbReference>
<dbReference type="InterPro" id="IPR036227">
    <property type="entry name" value="Ribosomal_uL15/eL18_sf"/>
</dbReference>
<keyword evidence="4" id="KW-0699">rRNA-binding</keyword>
<dbReference type="Pfam" id="PF00828">
    <property type="entry name" value="Ribosomal_L27A"/>
    <property type="match status" value="1"/>
</dbReference>
<dbReference type="Gene3D" id="3.100.10.10">
    <property type="match status" value="1"/>
</dbReference>
<reference evidence="8 9" key="1">
    <citation type="journal article" date="2015" name="Stand. Genomic Sci.">
        <title>Genomic Encyclopedia of Bacterial and Archaeal Type Strains, Phase III: the genomes of soil and plant-associated and newly described type strains.</title>
        <authorList>
            <person name="Whitman W.B."/>
            <person name="Woyke T."/>
            <person name="Klenk H.P."/>
            <person name="Zhou Y."/>
            <person name="Lilburn T.G."/>
            <person name="Beck B.J."/>
            <person name="De Vos P."/>
            <person name="Vandamme P."/>
            <person name="Eisen J.A."/>
            <person name="Garrity G."/>
            <person name="Hugenholtz P."/>
            <person name="Kyrpides N.C."/>
        </authorList>
    </citation>
    <scope>NUCLEOTIDE SEQUENCE [LARGE SCALE GENOMIC DNA]</scope>
    <source>
        <strain evidence="8 9">CGMCC 1.6844</strain>
    </source>
</reference>
<comment type="function">
    <text evidence="4">Binds to the 23S rRNA.</text>
</comment>
<keyword evidence="2 4" id="KW-0689">Ribosomal protein</keyword>
<evidence type="ECO:0000313" key="8">
    <source>
        <dbReference type="EMBL" id="TWH97237.1"/>
    </source>
</evidence>
<dbReference type="InterPro" id="IPR001196">
    <property type="entry name" value="Ribosomal_uL15_CS"/>
</dbReference>
<evidence type="ECO:0000256" key="2">
    <source>
        <dbReference type="ARBA" id="ARBA00022980"/>
    </source>
</evidence>
<dbReference type="PANTHER" id="PTHR12934:SF11">
    <property type="entry name" value="LARGE RIBOSOMAL SUBUNIT PROTEIN UL15M"/>
    <property type="match status" value="1"/>
</dbReference>
<comment type="caution">
    <text evidence="8">The sequence shown here is derived from an EMBL/GenBank/DDBJ whole genome shotgun (WGS) entry which is preliminary data.</text>
</comment>
<evidence type="ECO:0000313" key="9">
    <source>
        <dbReference type="Proteomes" id="UP000315312"/>
    </source>
</evidence>
<dbReference type="InterPro" id="IPR021131">
    <property type="entry name" value="Ribosomal_uL15/eL18"/>
</dbReference>
<dbReference type="AlphaFoldDB" id="A0A562KPI5"/>
<dbReference type="GO" id="GO:0019843">
    <property type="term" value="F:rRNA binding"/>
    <property type="evidence" value="ECO:0007669"/>
    <property type="project" value="UniProtKB-UniRule"/>
</dbReference>
<feature type="compositionally biased region" description="Gly residues" evidence="6">
    <location>
        <begin position="23"/>
        <end position="32"/>
    </location>
</feature>
<proteinExistence type="inferred from homology"/>
<keyword evidence="9" id="KW-1185">Reference proteome</keyword>
<evidence type="ECO:0000256" key="5">
    <source>
        <dbReference type="RuleBase" id="RU003888"/>
    </source>
</evidence>
<keyword evidence="3 4" id="KW-0687">Ribonucleoprotein</keyword>
<comment type="subunit">
    <text evidence="4">Part of the 50S ribosomal subunit.</text>
</comment>
<dbReference type="OrthoDB" id="9810293at2"/>